<proteinExistence type="predicted"/>
<accession>A7NHB5</accession>
<dbReference type="OrthoDB" id="159832at2"/>
<dbReference type="PANTHER" id="PTHR38664">
    <property type="entry name" value="SLR0058 PROTEIN"/>
    <property type="match status" value="1"/>
</dbReference>
<evidence type="ECO:0008006" key="3">
    <source>
        <dbReference type="Google" id="ProtNLM"/>
    </source>
</evidence>
<gene>
    <name evidence="1" type="ordered locus">Rcas_0741</name>
</gene>
<dbReference type="AlphaFoldDB" id="A7NHB5"/>
<protein>
    <recommendedName>
        <fullName evidence="3">Poly(Hydroxyalkanoate) granule-associated protein</fullName>
    </recommendedName>
</protein>
<organism evidence="1 2">
    <name type="scientific">Roseiflexus castenholzii (strain DSM 13941 / HLO8)</name>
    <dbReference type="NCBI Taxonomy" id="383372"/>
    <lineage>
        <taxon>Bacteria</taxon>
        <taxon>Bacillati</taxon>
        <taxon>Chloroflexota</taxon>
        <taxon>Chloroflexia</taxon>
        <taxon>Chloroflexales</taxon>
        <taxon>Roseiflexineae</taxon>
        <taxon>Roseiflexaceae</taxon>
        <taxon>Roseiflexus</taxon>
    </lineage>
</organism>
<evidence type="ECO:0000313" key="2">
    <source>
        <dbReference type="Proteomes" id="UP000000263"/>
    </source>
</evidence>
<reference evidence="1 2" key="1">
    <citation type="submission" date="2007-08" db="EMBL/GenBank/DDBJ databases">
        <title>Complete sequence of Roseiflexus castenholzii DSM 13941.</title>
        <authorList>
            <consortium name="US DOE Joint Genome Institute"/>
            <person name="Copeland A."/>
            <person name="Lucas S."/>
            <person name="Lapidus A."/>
            <person name="Barry K."/>
            <person name="Glavina del Rio T."/>
            <person name="Dalin E."/>
            <person name="Tice H."/>
            <person name="Pitluck S."/>
            <person name="Thompson L.S."/>
            <person name="Brettin T."/>
            <person name="Bruce D."/>
            <person name="Detter J.C."/>
            <person name="Han C."/>
            <person name="Tapia R."/>
            <person name="Schmutz J."/>
            <person name="Larimer F."/>
            <person name="Land M."/>
            <person name="Hauser L."/>
            <person name="Kyrpides N."/>
            <person name="Mikhailova N."/>
            <person name="Bryant D.A."/>
            <person name="Hanada S."/>
            <person name="Tsukatani Y."/>
            <person name="Richardson P."/>
        </authorList>
    </citation>
    <scope>NUCLEOTIDE SEQUENCE [LARGE SCALE GENOMIC DNA]</scope>
    <source>
        <strain evidence="2">DSM 13941 / HLO8</strain>
    </source>
</reference>
<dbReference type="EMBL" id="CP000804">
    <property type="protein sequence ID" value="ABU56862.1"/>
    <property type="molecule type" value="Genomic_DNA"/>
</dbReference>
<dbReference type="RefSeq" id="WP_012119292.1">
    <property type="nucleotide sequence ID" value="NC_009767.1"/>
</dbReference>
<keyword evidence="2" id="KW-1185">Reference proteome</keyword>
<evidence type="ECO:0000313" key="1">
    <source>
        <dbReference type="EMBL" id="ABU56862.1"/>
    </source>
</evidence>
<sequence length="129" mass="14753">MTEEVEVKVTEVEESAPGANKWIIDGMRRLLLASFGAVAMTFDEVEAFVKKLVERGELAQKDAEKLLHEMQNRLTANRPQVEKVSDRVEQGMEEFLNRLNIPSKRDIDELSQKIAQLAARVEELRKSQE</sequence>
<dbReference type="KEGG" id="rca:Rcas_0741"/>
<dbReference type="Proteomes" id="UP000000263">
    <property type="component" value="Chromosome"/>
</dbReference>
<dbReference type="eggNOG" id="COG3937">
    <property type="taxonomic scope" value="Bacteria"/>
</dbReference>
<dbReference type="PANTHER" id="PTHR38664:SF1">
    <property type="entry name" value="SLR0058 PROTEIN"/>
    <property type="match status" value="1"/>
</dbReference>
<dbReference type="InterPro" id="IPR008769">
    <property type="entry name" value="PhaF_PhaI"/>
</dbReference>
<name>A7NHB5_ROSCS</name>
<dbReference type="Pfam" id="PF05597">
    <property type="entry name" value="Phasin"/>
    <property type="match status" value="1"/>
</dbReference>
<dbReference type="STRING" id="383372.Rcas_0741"/>
<dbReference type="HOGENOM" id="CLU_1657699_0_0_0"/>